<accession>A0A2T4DE01</accession>
<name>A0A2T4DE01_9BACT</name>
<comment type="caution">
    <text evidence="1">The sequence shown here is derived from an EMBL/GenBank/DDBJ whole genome shotgun (WGS) entry which is preliminary data.</text>
</comment>
<evidence type="ECO:0000313" key="1">
    <source>
        <dbReference type="EMBL" id="PTB92091.1"/>
    </source>
</evidence>
<dbReference type="EMBL" id="PYVU01000267">
    <property type="protein sequence ID" value="PTB92091.1"/>
    <property type="molecule type" value="Genomic_DNA"/>
</dbReference>
<protein>
    <submittedName>
        <fullName evidence="1">Uncharacterized protein</fullName>
    </submittedName>
</protein>
<reference evidence="1 2" key="1">
    <citation type="submission" date="2018-03" db="EMBL/GenBank/DDBJ databases">
        <title>Cross-interface Injection: A General Nanoliter Liquid Handling Method Applied to Single Cells Genome Amplification Automated Nanoliter Liquid Handling Applied to Single Cell Multiple Displacement Amplification.</title>
        <authorList>
            <person name="Yun J."/>
            <person name="Xu P."/>
            <person name="Xu J."/>
            <person name="Dai X."/>
            <person name="Wang Y."/>
            <person name="Zheng X."/>
            <person name="Cao C."/>
            <person name="Yi Q."/>
            <person name="Zhu Y."/>
            <person name="Wang L."/>
            <person name="Dong Z."/>
            <person name="Huang Y."/>
            <person name="Huang L."/>
            <person name="Du W."/>
        </authorList>
    </citation>
    <scope>NUCLEOTIDE SEQUENCE [LARGE SCALE GENOMIC DNA]</scope>
    <source>
        <strain evidence="1 2">Z-D1-2</strain>
    </source>
</reference>
<organism evidence="1 2">
    <name type="scientific">Marivirga lumbricoides</name>
    <dbReference type="NCBI Taxonomy" id="1046115"/>
    <lineage>
        <taxon>Bacteria</taxon>
        <taxon>Pseudomonadati</taxon>
        <taxon>Bacteroidota</taxon>
        <taxon>Cytophagia</taxon>
        <taxon>Cytophagales</taxon>
        <taxon>Marivirgaceae</taxon>
        <taxon>Marivirga</taxon>
    </lineage>
</organism>
<dbReference type="Proteomes" id="UP000240608">
    <property type="component" value="Unassembled WGS sequence"/>
</dbReference>
<sequence>MEEFELNIKLKAKNQVEANQVKKAFETMVTSFKAEGIIKMEKIFKSDAFVRNVVKMKLGIK</sequence>
<evidence type="ECO:0000313" key="2">
    <source>
        <dbReference type="Proteomes" id="UP000240608"/>
    </source>
</evidence>
<gene>
    <name evidence="1" type="ORF">C9994_14530</name>
</gene>
<proteinExistence type="predicted"/>
<dbReference type="AlphaFoldDB" id="A0A2T4DE01"/>